<feature type="region of interest" description="Disordered" evidence="1">
    <location>
        <begin position="264"/>
        <end position="292"/>
    </location>
</feature>
<dbReference type="EMBL" id="JBBPBM010000023">
    <property type="protein sequence ID" value="KAK8545817.1"/>
    <property type="molecule type" value="Genomic_DNA"/>
</dbReference>
<feature type="compositionally biased region" description="Acidic residues" evidence="1">
    <location>
        <begin position="321"/>
        <end position="331"/>
    </location>
</feature>
<evidence type="ECO:0000313" key="3">
    <source>
        <dbReference type="Proteomes" id="UP001472677"/>
    </source>
</evidence>
<protein>
    <submittedName>
        <fullName evidence="2">Uncharacterized protein</fullName>
    </submittedName>
</protein>
<sequence>MSDGQSGGDHMAWLVASGFDTRRLLQFNLMNRNETSDYSSNVLHFYTLNIQGPQSDSFVAVVHYGDVYWKSEVGPFTMKNVHQLKNDSDVFNILESIPANENVHIYLADKADKEELSEELFEDCSEAEEVGDGVSDVVEKDTNVEEPATVDEDANVEESRKDAKEHDATCNVEEVDETIVEDVNVEEPELVEDTNVEEPETVVEDVNIEESEKDANEHDAHDAATENILEEDVVEVEDVVEEDACSNEVGGGNTIAGDAEPAMVEEGESEMNEEEEDVDSGFFDSDSDVGEDEVAQADVSHTVVQNLEGLYGDWGTHANENENDNETDGEGLDSFHTVHGSDSDGPTWPEFNTDCDLENPKFKVGLVFPNKAILKEAIKQ</sequence>
<name>A0ABR2DSB7_9ROSI</name>
<feature type="region of interest" description="Disordered" evidence="1">
    <location>
        <begin position="312"/>
        <end position="352"/>
    </location>
</feature>
<keyword evidence="3" id="KW-1185">Reference proteome</keyword>
<reference evidence="2 3" key="1">
    <citation type="journal article" date="2024" name="G3 (Bethesda)">
        <title>Genome assembly of Hibiscus sabdariffa L. provides insights into metabolisms of medicinal natural products.</title>
        <authorList>
            <person name="Kim T."/>
        </authorList>
    </citation>
    <scope>NUCLEOTIDE SEQUENCE [LARGE SCALE GENOMIC DNA]</scope>
    <source>
        <strain evidence="2">TK-2024</strain>
        <tissue evidence="2">Old leaves</tissue>
    </source>
</reference>
<accession>A0ABR2DSB7</accession>
<feature type="compositionally biased region" description="Basic and acidic residues" evidence="1">
    <location>
        <begin position="157"/>
        <end position="168"/>
    </location>
</feature>
<evidence type="ECO:0000313" key="2">
    <source>
        <dbReference type="EMBL" id="KAK8545817.1"/>
    </source>
</evidence>
<proteinExistence type="predicted"/>
<organism evidence="2 3">
    <name type="scientific">Hibiscus sabdariffa</name>
    <name type="common">roselle</name>
    <dbReference type="NCBI Taxonomy" id="183260"/>
    <lineage>
        <taxon>Eukaryota</taxon>
        <taxon>Viridiplantae</taxon>
        <taxon>Streptophyta</taxon>
        <taxon>Embryophyta</taxon>
        <taxon>Tracheophyta</taxon>
        <taxon>Spermatophyta</taxon>
        <taxon>Magnoliopsida</taxon>
        <taxon>eudicotyledons</taxon>
        <taxon>Gunneridae</taxon>
        <taxon>Pentapetalae</taxon>
        <taxon>rosids</taxon>
        <taxon>malvids</taxon>
        <taxon>Malvales</taxon>
        <taxon>Malvaceae</taxon>
        <taxon>Malvoideae</taxon>
        <taxon>Hibiscus</taxon>
    </lineage>
</organism>
<evidence type="ECO:0000256" key="1">
    <source>
        <dbReference type="SAM" id="MobiDB-lite"/>
    </source>
</evidence>
<comment type="caution">
    <text evidence="2">The sequence shown here is derived from an EMBL/GenBank/DDBJ whole genome shotgun (WGS) entry which is preliminary data.</text>
</comment>
<feature type="region of interest" description="Disordered" evidence="1">
    <location>
        <begin position="141"/>
        <end position="169"/>
    </location>
</feature>
<dbReference type="Proteomes" id="UP001472677">
    <property type="component" value="Unassembled WGS sequence"/>
</dbReference>
<gene>
    <name evidence="2" type="ORF">V6N12_026636</name>
</gene>